<dbReference type="PANTHER" id="PTHR34560">
    <property type="entry name" value="POLYKETIDE CYCLASE/DEHYDRASE/LIPID TRANSPORT SUPERFAMILY PROTEIN"/>
    <property type="match status" value="1"/>
</dbReference>
<dbReference type="OrthoDB" id="17317at2759"/>
<gene>
    <name evidence="2" type="primary">25499510</name>
    <name evidence="1" type="ordered locus">MTR_7g106640</name>
</gene>
<reference evidence="1 3" key="1">
    <citation type="journal article" date="2011" name="Nature">
        <title>The Medicago genome provides insight into the evolution of rhizobial symbioses.</title>
        <authorList>
            <person name="Young N.D."/>
            <person name="Debelle F."/>
            <person name="Oldroyd G.E."/>
            <person name="Geurts R."/>
            <person name="Cannon S.B."/>
            <person name="Udvardi M.K."/>
            <person name="Benedito V.A."/>
            <person name="Mayer K.F."/>
            <person name="Gouzy J."/>
            <person name="Schoof H."/>
            <person name="Van de Peer Y."/>
            <person name="Proost S."/>
            <person name="Cook D.R."/>
            <person name="Meyers B.C."/>
            <person name="Spannagl M."/>
            <person name="Cheung F."/>
            <person name="De Mita S."/>
            <person name="Krishnakumar V."/>
            <person name="Gundlach H."/>
            <person name="Zhou S."/>
            <person name="Mudge J."/>
            <person name="Bharti A.K."/>
            <person name="Murray J.D."/>
            <person name="Naoumkina M.A."/>
            <person name="Rosen B."/>
            <person name="Silverstein K.A."/>
            <person name="Tang H."/>
            <person name="Rombauts S."/>
            <person name="Zhao P.X."/>
            <person name="Zhou P."/>
            <person name="Barbe V."/>
            <person name="Bardou P."/>
            <person name="Bechner M."/>
            <person name="Bellec A."/>
            <person name="Berger A."/>
            <person name="Berges H."/>
            <person name="Bidwell S."/>
            <person name="Bisseling T."/>
            <person name="Choisne N."/>
            <person name="Couloux A."/>
            <person name="Denny R."/>
            <person name="Deshpande S."/>
            <person name="Dai X."/>
            <person name="Doyle J.J."/>
            <person name="Dudez A.M."/>
            <person name="Farmer A.D."/>
            <person name="Fouteau S."/>
            <person name="Franken C."/>
            <person name="Gibelin C."/>
            <person name="Gish J."/>
            <person name="Goldstein S."/>
            <person name="Gonzalez A.J."/>
            <person name="Green P.J."/>
            <person name="Hallab A."/>
            <person name="Hartog M."/>
            <person name="Hua A."/>
            <person name="Humphray S.J."/>
            <person name="Jeong D.H."/>
            <person name="Jing Y."/>
            <person name="Jocker A."/>
            <person name="Kenton S.M."/>
            <person name="Kim D.J."/>
            <person name="Klee K."/>
            <person name="Lai H."/>
            <person name="Lang C."/>
            <person name="Lin S."/>
            <person name="Macmil S.L."/>
            <person name="Magdelenat G."/>
            <person name="Matthews L."/>
            <person name="McCorrison J."/>
            <person name="Monaghan E.L."/>
            <person name="Mun J.H."/>
            <person name="Najar F.Z."/>
            <person name="Nicholson C."/>
            <person name="Noirot C."/>
            <person name="O'Bleness M."/>
            <person name="Paule C.R."/>
            <person name="Poulain J."/>
            <person name="Prion F."/>
            <person name="Qin B."/>
            <person name="Qu C."/>
            <person name="Retzel E.F."/>
            <person name="Riddle C."/>
            <person name="Sallet E."/>
            <person name="Samain S."/>
            <person name="Samson N."/>
            <person name="Sanders I."/>
            <person name="Saurat O."/>
            <person name="Scarpelli C."/>
            <person name="Schiex T."/>
            <person name="Segurens B."/>
            <person name="Severin A.J."/>
            <person name="Sherrier D.J."/>
            <person name="Shi R."/>
            <person name="Sims S."/>
            <person name="Singer S.R."/>
            <person name="Sinharoy S."/>
            <person name="Sterck L."/>
            <person name="Viollet A."/>
            <person name="Wang B.B."/>
            <person name="Wang K."/>
            <person name="Wang M."/>
            <person name="Wang X."/>
            <person name="Warfsmann J."/>
            <person name="Weissenbach J."/>
            <person name="White D.D."/>
            <person name="White J.D."/>
            <person name="Wiley G.B."/>
            <person name="Wincker P."/>
            <person name="Xing Y."/>
            <person name="Yang L."/>
            <person name="Yao Z."/>
            <person name="Ying F."/>
            <person name="Zhai J."/>
            <person name="Zhou L."/>
            <person name="Zuber A."/>
            <person name="Denarie J."/>
            <person name="Dixon R.A."/>
            <person name="May G.D."/>
            <person name="Schwartz D.C."/>
            <person name="Rogers J."/>
            <person name="Quetier F."/>
            <person name="Town C.D."/>
            <person name="Roe B.A."/>
        </authorList>
    </citation>
    <scope>NUCLEOTIDE SEQUENCE [LARGE SCALE GENOMIC DNA]</scope>
    <source>
        <strain evidence="1">A17</strain>
        <strain evidence="2 3">cv. Jemalong A17</strain>
    </source>
</reference>
<reference evidence="1 3" key="2">
    <citation type="journal article" date="2014" name="BMC Genomics">
        <title>An improved genome release (version Mt4.0) for the model legume Medicago truncatula.</title>
        <authorList>
            <person name="Tang H."/>
            <person name="Krishnakumar V."/>
            <person name="Bidwell S."/>
            <person name="Rosen B."/>
            <person name="Chan A."/>
            <person name="Zhou S."/>
            <person name="Gentzbittel L."/>
            <person name="Childs K.L."/>
            <person name="Yandell M."/>
            <person name="Gundlach H."/>
            <person name="Mayer K.F."/>
            <person name="Schwartz D.C."/>
            <person name="Town C.D."/>
        </authorList>
    </citation>
    <scope>GENOME REANNOTATION</scope>
    <source>
        <strain evidence="1">A17</strain>
        <strain evidence="2 3">cv. Jemalong A17</strain>
    </source>
</reference>
<dbReference type="InterPro" id="IPR023393">
    <property type="entry name" value="START-like_dom_sf"/>
</dbReference>
<organism evidence="1 3">
    <name type="scientific">Medicago truncatula</name>
    <name type="common">Barrel medic</name>
    <name type="synonym">Medicago tribuloides</name>
    <dbReference type="NCBI Taxonomy" id="3880"/>
    <lineage>
        <taxon>Eukaryota</taxon>
        <taxon>Viridiplantae</taxon>
        <taxon>Streptophyta</taxon>
        <taxon>Embryophyta</taxon>
        <taxon>Tracheophyta</taxon>
        <taxon>Spermatophyta</taxon>
        <taxon>Magnoliopsida</taxon>
        <taxon>eudicotyledons</taxon>
        <taxon>Gunneridae</taxon>
        <taxon>Pentapetalae</taxon>
        <taxon>rosids</taxon>
        <taxon>fabids</taxon>
        <taxon>Fabales</taxon>
        <taxon>Fabaceae</taxon>
        <taxon>Papilionoideae</taxon>
        <taxon>50 kb inversion clade</taxon>
        <taxon>NPAAA clade</taxon>
        <taxon>Hologalegina</taxon>
        <taxon>IRL clade</taxon>
        <taxon>Trifolieae</taxon>
        <taxon>Medicago</taxon>
    </lineage>
</organism>
<keyword evidence="3" id="KW-1185">Reference proteome</keyword>
<sequence length="714" mass="81937">MDKRKNIVQYRERLDNTLTSFDLTNHEKLKTLVKSQLHRSSQSEMELEGYEEKLEIKTAELSNFLDMMRSASADESGGFSTSRTDWKLKQDNEEFRVMYREGPEGTPYNTLLIEGYVDGPVDVSLCVSWESSLYKKWWPQFTVPTFKATASDCLWKVQFGKQIALVRMKPPRPLSTREAIAHYYLFEYIQDDLIVVLLKTVTESEKINETIDGFNNDVIPEAKGVVRIDLLGGFVIQKVTSERSYFRAIGNLDIKLDFMPTSLINFISRQLIGSGFRLYQKAVASKMNGNKEFGKALTDLLYVRIREALYNTDESNAMDEDELKQVASIFPAEELSQSKQDWVKNMSREDRSNQNENNYNGEILDTGSKEIVQSEKDFKKMHDISTEEDDTSFVLHGNRNCEIVDADSEEIVEENIEEIVQIEKDVKKVHDIPFEESNTSFVLKGNSNSEIVDADREEIIEADIGEIVQIEKNVKKVNDISVEEVDTSIVLKGHKNCEIVDANSEETVEANIEDMVQIEKDANKEHDISIEYDNIRGVLKRKSNVYISSNVKQALETLERAISSVQKYGFRSRRFSFSFVNDEASCKEKGNKEYPYSAKLVQPSVENDVSAKGPSSNMLRESSDDLYEIQNFRHTGTDPNAKEVNYNKIVPAFSNQNHLRPIEASQTDSYSLKNETTLKQTISDNKQYTRPDMSSDVPKQLNKRKNYRYCCFMH</sequence>
<evidence type="ECO:0000313" key="2">
    <source>
        <dbReference type="EnsemblPlants" id="KEH24269"/>
    </source>
</evidence>
<proteinExistence type="predicted"/>
<name>A0A072U3G6_MEDTR</name>
<accession>A0A072U3G6</accession>
<evidence type="ECO:0000313" key="3">
    <source>
        <dbReference type="Proteomes" id="UP000002051"/>
    </source>
</evidence>
<dbReference type="EnsemblPlants" id="KEH24269">
    <property type="protein sequence ID" value="KEH24269"/>
    <property type="gene ID" value="MTR_7g106640"/>
</dbReference>
<dbReference type="Gene3D" id="3.30.530.20">
    <property type="match status" value="1"/>
</dbReference>
<dbReference type="ExpressionAtlas" id="A0A072U3G6">
    <property type="expression patterns" value="differential"/>
</dbReference>
<reference evidence="2" key="3">
    <citation type="submission" date="2015-04" db="UniProtKB">
        <authorList>
            <consortium name="EnsemblPlants"/>
        </authorList>
    </citation>
    <scope>IDENTIFICATION</scope>
    <source>
        <strain evidence="2">cv. Jemalong A17</strain>
    </source>
</reference>
<protein>
    <submittedName>
        <fullName evidence="1">START-2 domain protein</fullName>
    </submittedName>
</protein>
<evidence type="ECO:0000313" key="1">
    <source>
        <dbReference type="EMBL" id="KEH24269.1"/>
    </source>
</evidence>
<dbReference type="AlphaFoldDB" id="A0A072U3G6"/>
<dbReference type="EMBL" id="CM001223">
    <property type="protein sequence ID" value="KEH24269.1"/>
    <property type="molecule type" value="Genomic_DNA"/>
</dbReference>
<dbReference type="Proteomes" id="UP000002051">
    <property type="component" value="Unassembled WGS sequence"/>
</dbReference>
<dbReference type="PANTHER" id="PTHR34560:SF1">
    <property type="entry name" value="START DOMAIN-CONTAINING PROTEIN"/>
    <property type="match status" value="1"/>
</dbReference>
<dbReference type="STRING" id="3880.A0A072U3G6"/>
<dbReference type="SUPFAM" id="SSF55961">
    <property type="entry name" value="Bet v1-like"/>
    <property type="match status" value="1"/>
</dbReference>